<gene>
    <name evidence="1" type="ORF">L248_2118</name>
</gene>
<proteinExistence type="predicted"/>
<dbReference type="HOGENOM" id="CLU_2700175_0_0_9"/>
<dbReference type="Proteomes" id="UP000030647">
    <property type="component" value="Unassembled WGS sequence"/>
</dbReference>
<dbReference type="RefSeq" id="WP_022530872.1">
    <property type="nucleotide sequence ID" value="NZ_KI271612.1"/>
</dbReference>
<dbReference type="AlphaFoldDB" id="U4TKE8"/>
<organism evidence="1 2">
    <name type="scientific">Schleiferilactobacillus shenzhenensis LY-73</name>
    <dbReference type="NCBI Taxonomy" id="1231336"/>
    <lineage>
        <taxon>Bacteria</taxon>
        <taxon>Bacillati</taxon>
        <taxon>Bacillota</taxon>
        <taxon>Bacilli</taxon>
        <taxon>Lactobacillales</taxon>
        <taxon>Lactobacillaceae</taxon>
        <taxon>Schleiferilactobacillus</taxon>
    </lineage>
</organism>
<dbReference type="STRING" id="1231336.L248_2118"/>
<evidence type="ECO:0000313" key="1">
    <source>
        <dbReference type="EMBL" id="ERL63825.1"/>
    </source>
</evidence>
<sequence>MNDKPTALDAQAIVLNALFAETRKCRQPGLSQHDLDLSQARWDVLFEVQQAISDLIDGNKKTADGGNRQRPEK</sequence>
<keyword evidence="2" id="KW-1185">Reference proteome</keyword>
<protein>
    <submittedName>
        <fullName evidence="1">Uncharacterized protein</fullName>
    </submittedName>
</protein>
<accession>U4TKE8</accession>
<evidence type="ECO:0000313" key="2">
    <source>
        <dbReference type="Proteomes" id="UP000030647"/>
    </source>
</evidence>
<reference evidence="2" key="1">
    <citation type="journal article" date="2013" name="Genome Announc.">
        <title>Whole-Genome Sequencing of Lactobacillus shenzhenensis Strain LY-73T.</title>
        <authorList>
            <person name="Lin Z."/>
            <person name="Liu Z."/>
            <person name="Yang R."/>
            <person name="Zou Y."/>
            <person name="Wan D."/>
            <person name="Chen J."/>
            <person name="Guo M."/>
            <person name="Zhao J."/>
            <person name="Fang C."/>
            <person name="Yang R."/>
            <person name="Liu F."/>
        </authorList>
    </citation>
    <scope>NUCLEOTIDE SEQUENCE [LARGE SCALE GENOMIC DNA]</scope>
    <source>
        <strain evidence="2">LY-73</strain>
    </source>
</reference>
<name>U4TKE8_9LACO</name>
<dbReference type="EMBL" id="KI271612">
    <property type="protein sequence ID" value="ERL63825.1"/>
    <property type="molecule type" value="Genomic_DNA"/>
</dbReference>